<keyword evidence="3" id="KW-1185">Reference proteome</keyword>
<accession>A0A392QX42</accession>
<feature type="compositionally biased region" description="Low complexity" evidence="1">
    <location>
        <begin position="1"/>
        <end position="19"/>
    </location>
</feature>
<evidence type="ECO:0000256" key="1">
    <source>
        <dbReference type="SAM" id="MobiDB-lite"/>
    </source>
</evidence>
<reference evidence="2 3" key="1">
    <citation type="journal article" date="2018" name="Front. Plant Sci.">
        <title>Red Clover (Trifolium pratense) and Zigzag Clover (T. medium) - A Picture of Genomic Similarities and Differences.</title>
        <authorList>
            <person name="Dluhosova J."/>
            <person name="Istvanek J."/>
            <person name="Nedelnik J."/>
            <person name="Repkova J."/>
        </authorList>
    </citation>
    <scope>NUCLEOTIDE SEQUENCE [LARGE SCALE GENOMIC DNA]</scope>
    <source>
        <strain evidence="3">cv. 10/8</strain>
        <tissue evidence="2">Leaf</tissue>
    </source>
</reference>
<feature type="region of interest" description="Disordered" evidence="1">
    <location>
        <begin position="1"/>
        <end position="79"/>
    </location>
</feature>
<feature type="compositionally biased region" description="Low complexity" evidence="1">
    <location>
        <begin position="47"/>
        <end position="56"/>
    </location>
</feature>
<protein>
    <recommendedName>
        <fullName evidence="4">Retrotransposon protein</fullName>
    </recommendedName>
</protein>
<feature type="non-terminal residue" evidence="2">
    <location>
        <position position="139"/>
    </location>
</feature>
<dbReference type="EMBL" id="LXQA010165524">
    <property type="protein sequence ID" value="MCI28414.1"/>
    <property type="molecule type" value="Genomic_DNA"/>
</dbReference>
<feature type="compositionally biased region" description="Pro residues" evidence="1">
    <location>
        <begin position="37"/>
        <end position="46"/>
    </location>
</feature>
<organism evidence="2 3">
    <name type="scientific">Trifolium medium</name>
    <dbReference type="NCBI Taxonomy" id="97028"/>
    <lineage>
        <taxon>Eukaryota</taxon>
        <taxon>Viridiplantae</taxon>
        <taxon>Streptophyta</taxon>
        <taxon>Embryophyta</taxon>
        <taxon>Tracheophyta</taxon>
        <taxon>Spermatophyta</taxon>
        <taxon>Magnoliopsida</taxon>
        <taxon>eudicotyledons</taxon>
        <taxon>Gunneridae</taxon>
        <taxon>Pentapetalae</taxon>
        <taxon>rosids</taxon>
        <taxon>fabids</taxon>
        <taxon>Fabales</taxon>
        <taxon>Fabaceae</taxon>
        <taxon>Papilionoideae</taxon>
        <taxon>50 kb inversion clade</taxon>
        <taxon>NPAAA clade</taxon>
        <taxon>Hologalegina</taxon>
        <taxon>IRL clade</taxon>
        <taxon>Trifolieae</taxon>
        <taxon>Trifolium</taxon>
    </lineage>
</organism>
<name>A0A392QX42_9FABA</name>
<comment type="caution">
    <text evidence="2">The sequence shown here is derived from an EMBL/GenBank/DDBJ whole genome shotgun (WGS) entry which is preliminary data.</text>
</comment>
<dbReference type="AlphaFoldDB" id="A0A392QX42"/>
<evidence type="ECO:0008006" key="4">
    <source>
        <dbReference type="Google" id="ProtNLM"/>
    </source>
</evidence>
<evidence type="ECO:0000313" key="2">
    <source>
        <dbReference type="EMBL" id="MCI28414.1"/>
    </source>
</evidence>
<dbReference type="Proteomes" id="UP000265520">
    <property type="component" value="Unassembled WGS sequence"/>
</dbReference>
<sequence>MLQQQQAMHHQYQEQQAQAERNHREMMQVLQQQRAEQPPPIQPQPQPNQGAQPQAPRGNPIFREFCRMNPPTFEGQYEPTEASEWLFRMEDMLEDMECTPAEKVTFATRFFRGSASNWWHGTKEYMVTNEVEMNWGNFS</sequence>
<proteinExistence type="predicted"/>
<evidence type="ECO:0000313" key="3">
    <source>
        <dbReference type="Proteomes" id="UP000265520"/>
    </source>
</evidence>